<dbReference type="InParanoid" id="A0A263CYG0"/>
<organism evidence="7 8">
    <name type="scientific">Amycolatopsis antarctica</name>
    <dbReference type="NCBI Taxonomy" id="1854586"/>
    <lineage>
        <taxon>Bacteria</taxon>
        <taxon>Bacillati</taxon>
        <taxon>Actinomycetota</taxon>
        <taxon>Actinomycetes</taxon>
        <taxon>Pseudonocardiales</taxon>
        <taxon>Pseudonocardiaceae</taxon>
        <taxon>Amycolatopsis</taxon>
    </lineage>
</organism>
<protein>
    <recommendedName>
        <fullName evidence="9">Endo-alpha-N-acetylgalactosaminidase</fullName>
    </recommendedName>
</protein>
<dbReference type="InterPro" id="IPR025706">
    <property type="entry name" value="Endoa_GalNAc"/>
</dbReference>
<dbReference type="Pfam" id="PF21466">
    <property type="entry name" value="GH101_dom-5"/>
    <property type="match status" value="1"/>
</dbReference>
<sequence>MPNRSPRSGPARTATALTAATLLAGALALVPSTAVAAPPGLTIASAELEVAVGADFPYVSRYTDRASGASMDGRIAELGEITLNGVAHPVTGSGQIGPDGVARYRLDVTDLPGVSIAASLRVEGRATTFGIDEVTDTEAFRVGTIDIPGHDLVSVGSGQDGAATAFTTLDPDKTRTADVIGPVTPDTAADPAPVGASYGIVSTAGLAAAVETNSVYDKPEGATNGDDARLWHRARKESDGSTRVGLWSGQWTHRAEGASETEELPWAKVVVTPEANGDGVVDWQDGAIAFRDIAINAQGSDEVADRVITHIPFNFASQATHPFLRTLDDVKRIALSTDGLGQMAVLKGYGSEGHDSAHPDYGGNYNERAGGLSDLNTLLAEGEQWNADFGVHVNATESYPEAKAFNENLVDFEVDGWNWLDQSWEIDQRRDNISGDLAERFRQLREETHPNLDFLYIDVYRNHGYVADHMLGELREQGWQVGTEWSDKLERANLWSHWANDVDYGGETNKGLNSQIVRFIRNDQRDTWNDHPILGSSRIEEFEGWTGETDWNVFYDNIWANNLPAKFLQQHKIQRWGEHEITFAGGVRGTDADGRRELFAGDAKVLDGDRYLLPWNDGKLYHYNPAGGASEWTVPAEFAGAANLTAYRLTDNGKQKVGDLPVREGKIVVDAEPGVPYVLYAEGASPRQENEPQWGRGTSIVDPGFNAGGLSAWQPEGDASIERTDRGQQVAKFGAGPASIEQRLGELKAGTYSASAWVEVEQGKQRRTELSVRDGKNPAALNHVYTSTAKNWVAADDKHSTNFQRVRVLFDVTADGARPTLRISAGDGDAAVRLDDVRVVPTKRPATQGIVFEDFENVDQGWGPFVKGDAGEVTDPRTHLAEANGEYTQRGFRGKLVDDTLAGDWSLKSHEENNGLVYRTVPQTVRFEPGHRYRVEFDHQNGIAGQYAWITGNDKGTASTELRATPLPEQRGTARFTEEFTAAADGESWVGLRKLDAGEIPLQSDLIMDNFTVVDLGPAS</sequence>
<keyword evidence="8" id="KW-1185">Reference proteome</keyword>
<dbReference type="Gene3D" id="3.20.20.80">
    <property type="entry name" value="Glycosidases"/>
    <property type="match status" value="1"/>
</dbReference>
<accession>A0A263CYG0</accession>
<dbReference type="OrthoDB" id="1095434at2"/>
<dbReference type="GO" id="GO:0033926">
    <property type="term" value="F:endo-alpha-N-acetylgalactosaminidase activity"/>
    <property type="evidence" value="ECO:0007669"/>
    <property type="project" value="InterPro"/>
</dbReference>
<dbReference type="RefSeq" id="WP_094864896.1">
    <property type="nucleotide sequence ID" value="NZ_NKYE01000016.1"/>
</dbReference>
<evidence type="ECO:0000259" key="5">
    <source>
        <dbReference type="Pfam" id="PF18080"/>
    </source>
</evidence>
<dbReference type="Pfam" id="PF18080">
    <property type="entry name" value="Gal_mutarotas_3"/>
    <property type="match status" value="1"/>
</dbReference>
<evidence type="ECO:0000259" key="6">
    <source>
        <dbReference type="Pfam" id="PF21466"/>
    </source>
</evidence>
<gene>
    <name evidence="7" type="ORF">CFN78_22665</name>
</gene>
<evidence type="ECO:0008006" key="9">
    <source>
        <dbReference type="Google" id="ProtNLM"/>
    </source>
</evidence>
<evidence type="ECO:0000313" key="7">
    <source>
        <dbReference type="EMBL" id="OZM70958.1"/>
    </source>
</evidence>
<dbReference type="InterPro" id="IPR040633">
    <property type="entry name" value="Gal_mutarotas_3"/>
</dbReference>
<reference evidence="7 8" key="1">
    <citation type="submission" date="2017-07" db="EMBL/GenBank/DDBJ databases">
        <title>Amycolatopsis antarcticus sp. nov., isolated from the surface of an Antarcticus brown macroalga.</title>
        <authorList>
            <person name="Wang J."/>
            <person name="Leiva S."/>
            <person name="Huang J."/>
            <person name="Huang Y."/>
        </authorList>
    </citation>
    <scope>NUCLEOTIDE SEQUENCE [LARGE SCALE GENOMIC DNA]</scope>
    <source>
        <strain evidence="7 8">AU-G6</strain>
    </source>
</reference>
<feature type="domain" description="Endo-alpha-N-acetylgalactosaminidase" evidence="2">
    <location>
        <begin position="284"/>
        <end position="555"/>
    </location>
</feature>
<dbReference type="InterPro" id="IPR049314">
    <property type="entry name" value="GH101_dom-5"/>
</dbReference>
<keyword evidence="1" id="KW-0732">Signal</keyword>
<feature type="domain" description="Galactose mutarotase-like fold" evidence="5">
    <location>
        <begin position="43"/>
        <end position="283"/>
    </location>
</feature>
<dbReference type="AlphaFoldDB" id="A0A263CYG0"/>
<dbReference type="Gene3D" id="2.60.120.260">
    <property type="entry name" value="Galactose-binding domain-like"/>
    <property type="match status" value="2"/>
</dbReference>
<dbReference type="InterPro" id="IPR014718">
    <property type="entry name" value="GH-type_carb-bd"/>
</dbReference>
<evidence type="ECO:0000313" key="8">
    <source>
        <dbReference type="Proteomes" id="UP000242444"/>
    </source>
</evidence>
<comment type="caution">
    <text evidence="7">The sequence shown here is derived from an EMBL/GenBank/DDBJ whole genome shotgun (WGS) entry which is preliminary data.</text>
</comment>
<evidence type="ECO:0000259" key="3">
    <source>
        <dbReference type="Pfam" id="PF17451"/>
    </source>
</evidence>
<dbReference type="CDD" id="cd14244">
    <property type="entry name" value="GH_101_like"/>
    <property type="match status" value="1"/>
</dbReference>
<proteinExistence type="predicted"/>
<feature type="chain" id="PRO_5013192967" description="Endo-alpha-N-acetylgalactosaminidase" evidence="1">
    <location>
        <begin position="37"/>
        <end position="1020"/>
    </location>
</feature>
<evidence type="ECO:0000256" key="1">
    <source>
        <dbReference type="SAM" id="SignalP"/>
    </source>
</evidence>
<feature type="domain" description="Glycosyl hydrolase 101 beta-sandwich" evidence="3">
    <location>
        <begin position="561"/>
        <end position="655"/>
    </location>
</feature>
<dbReference type="Proteomes" id="UP000242444">
    <property type="component" value="Unassembled WGS sequence"/>
</dbReference>
<name>A0A263CYG0_9PSEU</name>
<dbReference type="Pfam" id="PF17974">
    <property type="entry name" value="GalBD_like"/>
    <property type="match status" value="1"/>
</dbReference>
<feature type="signal peptide" evidence="1">
    <location>
        <begin position="1"/>
        <end position="36"/>
    </location>
</feature>
<evidence type="ECO:0000259" key="2">
    <source>
        <dbReference type="Pfam" id="PF12905"/>
    </source>
</evidence>
<dbReference type="InterPro" id="IPR035364">
    <property type="entry name" value="Beta_sandwich_GH101"/>
</dbReference>
<feature type="domain" description="Endo-alpha-N-acetylgalactosaminidase" evidence="4">
    <location>
        <begin position="848"/>
        <end position="993"/>
    </location>
</feature>
<dbReference type="GO" id="GO:0030246">
    <property type="term" value="F:carbohydrate binding"/>
    <property type="evidence" value="ECO:0007669"/>
    <property type="project" value="InterPro"/>
</dbReference>
<dbReference type="Pfam" id="PF17451">
    <property type="entry name" value="Glyco_hyd_101C"/>
    <property type="match status" value="1"/>
</dbReference>
<dbReference type="EMBL" id="NKYE01000016">
    <property type="protein sequence ID" value="OZM70958.1"/>
    <property type="molecule type" value="Genomic_DNA"/>
</dbReference>
<evidence type="ECO:0000259" key="4">
    <source>
        <dbReference type="Pfam" id="PF17974"/>
    </source>
</evidence>
<dbReference type="Gene3D" id="2.70.98.10">
    <property type="match status" value="1"/>
</dbReference>
<dbReference type="Pfam" id="PF12905">
    <property type="entry name" value="Glyco_hydro_101"/>
    <property type="match status" value="1"/>
</dbReference>
<dbReference type="InterPro" id="IPR040502">
    <property type="entry name" value="GH101_dom-6"/>
</dbReference>
<feature type="domain" description="Endo-alpha-N-acetylgalactosaminidase" evidence="6">
    <location>
        <begin position="700"/>
        <end position="829"/>
    </location>
</feature>